<name>A0A6A0BFJ7_9LACT</name>
<gene>
    <name evidence="1" type="ORF">Hs30E_20720</name>
</gene>
<sequence length="106" mass="12149">MENEKYGILIEGGNGYAVYDKKGNLTISWPTGIADVPVYRPLDQADYQEFKDGKRTMSDLSFKAAYGTWPLPQEEQEKYYEEQGINDMLAKIKKESEQNWSGAKNE</sequence>
<proteinExistence type="predicted"/>
<evidence type="ECO:0000313" key="2">
    <source>
        <dbReference type="Proteomes" id="UP000480303"/>
    </source>
</evidence>
<dbReference type="EMBL" id="BLLI01000132">
    <property type="protein sequence ID" value="GFH43483.1"/>
    <property type="molecule type" value="Genomic_DNA"/>
</dbReference>
<keyword evidence="2" id="KW-1185">Reference proteome</keyword>
<dbReference type="AlphaFoldDB" id="A0A6A0BFJ7"/>
<dbReference type="Proteomes" id="UP000480303">
    <property type="component" value="Unassembled WGS sequence"/>
</dbReference>
<dbReference type="RefSeq" id="WP_172209966.1">
    <property type="nucleotide sequence ID" value="NZ_BLLI01000132.1"/>
</dbReference>
<comment type="caution">
    <text evidence="1">The sequence shown here is derived from an EMBL/GenBank/DDBJ whole genome shotgun (WGS) entry which is preliminary data.</text>
</comment>
<evidence type="ECO:0000313" key="1">
    <source>
        <dbReference type="EMBL" id="GFH43483.1"/>
    </source>
</evidence>
<organism evidence="1 2">
    <name type="scientific">Pseudolactococcus hodotermopsidis</name>
    <dbReference type="NCBI Taxonomy" id="2709157"/>
    <lineage>
        <taxon>Bacteria</taxon>
        <taxon>Bacillati</taxon>
        <taxon>Bacillota</taxon>
        <taxon>Bacilli</taxon>
        <taxon>Lactobacillales</taxon>
        <taxon>Streptococcaceae</taxon>
        <taxon>Pseudolactococcus</taxon>
    </lineage>
</organism>
<protein>
    <submittedName>
        <fullName evidence="1">Uncharacterized protein</fullName>
    </submittedName>
</protein>
<accession>A0A6A0BFJ7</accession>
<reference evidence="1 2" key="1">
    <citation type="submission" date="2020-02" db="EMBL/GenBank/DDBJ databases">
        <title>Draft genome sequence of Lactococcus sp. Hs30E4-3.</title>
        <authorList>
            <person name="Noda S."/>
            <person name="Yuki M."/>
            <person name="Ohkuma M."/>
        </authorList>
    </citation>
    <scope>NUCLEOTIDE SEQUENCE [LARGE SCALE GENOMIC DNA]</scope>
    <source>
        <strain evidence="1 2">Hs30E4-3</strain>
    </source>
</reference>